<evidence type="ECO:0000256" key="2">
    <source>
        <dbReference type="ARBA" id="ARBA00005314"/>
    </source>
</evidence>
<dbReference type="SMART" id="SM00008">
    <property type="entry name" value="HormR"/>
    <property type="match status" value="1"/>
</dbReference>
<dbReference type="Pfam" id="PF00002">
    <property type="entry name" value="7tm_2"/>
    <property type="match status" value="2"/>
</dbReference>
<dbReference type="PRINTS" id="PR00249">
    <property type="entry name" value="GPCRSECRETIN"/>
</dbReference>
<feature type="compositionally biased region" description="Basic and acidic residues" evidence="18">
    <location>
        <begin position="167"/>
        <end position="182"/>
    </location>
</feature>
<evidence type="ECO:0000256" key="9">
    <source>
        <dbReference type="ARBA" id="ARBA00023136"/>
    </source>
</evidence>
<evidence type="ECO:0000256" key="7">
    <source>
        <dbReference type="ARBA" id="ARBA00022989"/>
    </source>
</evidence>
<dbReference type="GO" id="GO:0005886">
    <property type="term" value="C:plasma membrane"/>
    <property type="evidence" value="ECO:0007669"/>
    <property type="project" value="UniProtKB-SubCell"/>
</dbReference>
<dbReference type="PROSITE" id="PS00650">
    <property type="entry name" value="G_PROTEIN_RECEP_F2_2"/>
    <property type="match status" value="1"/>
</dbReference>
<keyword evidence="8" id="KW-0297">G-protein coupled receptor</keyword>
<organism evidence="22 23">
    <name type="scientific">Cnephaeus nilssonii</name>
    <name type="common">Northern bat</name>
    <name type="synonym">Eptesicus nilssonii</name>
    <dbReference type="NCBI Taxonomy" id="3371016"/>
    <lineage>
        <taxon>Eukaryota</taxon>
        <taxon>Metazoa</taxon>
        <taxon>Chordata</taxon>
        <taxon>Craniata</taxon>
        <taxon>Vertebrata</taxon>
        <taxon>Euteleostomi</taxon>
        <taxon>Mammalia</taxon>
        <taxon>Eutheria</taxon>
        <taxon>Laurasiatheria</taxon>
        <taxon>Chiroptera</taxon>
        <taxon>Yangochiroptera</taxon>
        <taxon>Vespertilionidae</taxon>
        <taxon>Cnephaeus</taxon>
    </lineage>
</organism>
<keyword evidence="11" id="KW-0675">Receptor</keyword>
<dbReference type="InterPro" id="IPR017983">
    <property type="entry name" value="GPCR_2_secretin-like_CS"/>
</dbReference>
<keyword evidence="4" id="KW-1003">Cell membrane</keyword>
<dbReference type="InterPro" id="IPR017981">
    <property type="entry name" value="GPCR_2-like_7TM"/>
</dbReference>
<evidence type="ECO:0000256" key="16">
    <source>
        <dbReference type="ARBA" id="ARBA00093433"/>
    </source>
</evidence>
<dbReference type="InterPro" id="IPR001879">
    <property type="entry name" value="GPCR_2_extracellular_dom"/>
</dbReference>
<dbReference type="GO" id="GO:0008528">
    <property type="term" value="F:G protein-coupled peptide receptor activity"/>
    <property type="evidence" value="ECO:0007669"/>
    <property type="project" value="TreeGrafter"/>
</dbReference>
<name>A0AA40HKA0_CNENI</name>
<comment type="subcellular location">
    <subcellularLocation>
        <location evidence="1">Cell membrane</location>
        <topology evidence="1">Multi-pass membrane protein</topology>
    </subcellularLocation>
</comment>
<dbReference type="Gene3D" id="1.20.1070.10">
    <property type="entry name" value="Rhodopsin 7-helix transmembrane proteins"/>
    <property type="match status" value="2"/>
</dbReference>
<dbReference type="Pfam" id="PF02793">
    <property type="entry name" value="HRM"/>
    <property type="match status" value="1"/>
</dbReference>
<keyword evidence="5 19" id="KW-0812">Transmembrane</keyword>
<reference evidence="22" key="1">
    <citation type="submission" date="2023-06" db="EMBL/GenBank/DDBJ databases">
        <title>Reference genome for the Northern bat (Eptesicus nilssonii), a most northern bat species.</title>
        <authorList>
            <person name="Laine V.N."/>
            <person name="Pulliainen A.T."/>
            <person name="Lilley T.M."/>
        </authorList>
    </citation>
    <scope>NUCLEOTIDE SEQUENCE</scope>
    <source>
        <strain evidence="22">BLF_Eptnil</strain>
        <tissue evidence="22">Kidney</tissue>
    </source>
</reference>
<dbReference type="GO" id="GO:0007166">
    <property type="term" value="P:cell surface receptor signaling pathway"/>
    <property type="evidence" value="ECO:0007669"/>
    <property type="project" value="InterPro"/>
</dbReference>
<feature type="region of interest" description="Disordered" evidence="18">
    <location>
        <begin position="92"/>
        <end position="115"/>
    </location>
</feature>
<dbReference type="GO" id="GO:0017046">
    <property type="term" value="F:peptide hormone binding"/>
    <property type="evidence" value="ECO:0007669"/>
    <property type="project" value="TreeGrafter"/>
</dbReference>
<evidence type="ECO:0000256" key="8">
    <source>
        <dbReference type="ARBA" id="ARBA00023040"/>
    </source>
</evidence>
<evidence type="ECO:0000256" key="1">
    <source>
        <dbReference type="ARBA" id="ARBA00004651"/>
    </source>
</evidence>
<keyword evidence="7 19" id="KW-1133">Transmembrane helix</keyword>
<evidence type="ECO:0000256" key="11">
    <source>
        <dbReference type="ARBA" id="ARBA00023170"/>
    </source>
</evidence>
<keyword evidence="23" id="KW-1185">Reference proteome</keyword>
<evidence type="ECO:0000259" key="20">
    <source>
        <dbReference type="PROSITE" id="PS50227"/>
    </source>
</evidence>
<accession>A0AA40HKA0</accession>
<dbReference type="PROSITE" id="PS50227">
    <property type="entry name" value="G_PROTEIN_RECEP_F2_3"/>
    <property type="match status" value="1"/>
</dbReference>
<keyword evidence="9 19" id="KW-0472">Membrane</keyword>
<dbReference type="PRINTS" id="PR00393">
    <property type="entry name" value="PTRHORMONER"/>
</dbReference>
<evidence type="ECO:0000256" key="4">
    <source>
        <dbReference type="ARBA" id="ARBA00022475"/>
    </source>
</evidence>
<dbReference type="EMBL" id="JAULJE010000018">
    <property type="protein sequence ID" value="KAK1332749.1"/>
    <property type="molecule type" value="Genomic_DNA"/>
</dbReference>
<evidence type="ECO:0000256" key="15">
    <source>
        <dbReference type="ARBA" id="ARBA00032662"/>
    </source>
</evidence>
<dbReference type="InterPro" id="IPR050332">
    <property type="entry name" value="GPCR_2"/>
</dbReference>
<dbReference type="SUPFAM" id="SSF111418">
    <property type="entry name" value="Hormone receptor domain"/>
    <property type="match status" value="1"/>
</dbReference>
<proteinExistence type="inferred from homology"/>
<dbReference type="Proteomes" id="UP001177744">
    <property type="component" value="Unassembled WGS sequence"/>
</dbReference>
<evidence type="ECO:0000256" key="14">
    <source>
        <dbReference type="ARBA" id="ARBA00030334"/>
    </source>
</evidence>
<dbReference type="GO" id="GO:0004991">
    <property type="term" value="F:parathyroid hormone receptor activity"/>
    <property type="evidence" value="ECO:0007669"/>
    <property type="project" value="InterPro"/>
</dbReference>
<dbReference type="InterPro" id="IPR000832">
    <property type="entry name" value="GPCR_2_secretin-like"/>
</dbReference>
<evidence type="ECO:0000256" key="17">
    <source>
        <dbReference type="ARBA" id="ARBA00093493"/>
    </source>
</evidence>
<feature type="region of interest" description="Disordered" evidence="18">
    <location>
        <begin position="565"/>
        <end position="618"/>
    </location>
</feature>
<keyword evidence="13" id="KW-0807">Transducer</keyword>
<feature type="transmembrane region" description="Helical" evidence="19">
    <location>
        <begin position="409"/>
        <end position="426"/>
    </location>
</feature>
<evidence type="ECO:0000256" key="19">
    <source>
        <dbReference type="SAM" id="Phobius"/>
    </source>
</evidence>
<feature type="transmembrane region" description="Helical" evidence="19">
    <location>
        <begin position="446"/>
        <end position="466"/>
    </location>
</feature>
<comment type="function">
    <text evidence="16">G-protein-coupled receptor for parathyroid hormone (PTH) and for parathyroid hormone-related peptide (PTHLH). Ligand binding causes a conformation change that triggers signaling via guanine nucleotide-binding proteins (G proteins) and modulates the activity of downstream effectors, such as adenylate cyclase (cAMP). PTH1R is coupled to G(s) G alpha proteins and mediates activation of adenylate cyclase activity. PTHLH dissociates from PTH1R more rapidly than PTH; as consequence, the cAMP response induced by PTHLH decays faster than the response induced by PTH.</text>
</comment>
<dbReference type="PANTHER" id="PTHR45620:SF27">
    <property type="entry name" value="PARATHYROID HORMONE_PARATHYROID HORMONE-RELATED PEPTIDE RECEPTOR"/>
    <property type="match status" value="1"/>
</dbReference>
<evidence type="ECO:0000256" key="6">
    <source>
        <dbReference type="ARBA" id="ARBA00022729"/>
    </source>
</evidence>
<protein>
    <recommendedName>
        <fullName evidence="3">Parathyroid hormone/parathyroid hormone-related peptide receptor</fullName>
    </recommendedName>
    <alternativeName>
        <fullName evidence="14">PTH/PTHrP type I receptor</fullName>
    </alternativeName>
    <alternativeName>
        <fullName evidence="15">Parathyroid hormone 1 receptor</fullName>
    </alternativeName>
</protein>
<dbReference type="InterPro" id="IPR002170">
    <property type="entry name" value="GPCR_2_parathyroid_rcpt"/>
</dbReference>
<feature type="domain" description="G-protein coupled receptors family 2 profile 2" evidence="21">
    <location>
        <begin position="261"/>
        <end position="503"/>
    </location>
</feature>
<comment type="caution">
    <text evidence="22">The sequence shown here is derived from an EMBL/GenBank/DDBJ whole genome shotgun (WGS) entry which is preliminary data.</text>
</comment>
<dbReference type="PANTHER" id="PTHR45620">
    <property type="entry name" value="PDF RECEPTOR-LIKE PROTEIN-RELATED"/>
    <property type="match status" value="1"/>
</dbReference>
<evidence type="ECO:0000259" key="21">
    <source>
        <dbReference type="PROSITE" id="PS50261"/>
    </source>
</evidence>
<evidence type="ECO:0000256" key="12">
    <source>
        <dbReference type="ARBA" id="ARBA00023180"/>
    </source>
</evidence>
<feature type="domain" description="G-protein coupled receptors family 2 profile 1" evidence="20">
    <location>
        <begin position="134"/>
        <end position="259"/>
    </location>
</feature>
<evidence type="ECO:0000256" key="13">
    <source>
        <dbReference type="ARBA" id="ARBA00023224"/>
    </source>
</evidence>
<feature type="region of interest" description="Disordered" evidence="18">
    <location>
        <begin position="1"/>
        <end position="30"/>
    </location>
</feature>
<keyword evidence="10" id="KW-1015">Disulfide bond</keyword>
<evidence type="ECO:0000256" key="3">
    <source>
        <dbReference type="ARBA" id="ARBA00020798"/>
    </source>
</evidence>
<dbReference type="PROSITE" id="PS00649">
    <property type="entry name" value="G_PROTEIN_RECEP_F2_1"/>
    <property type="match status" value="1"/>
</dbReference>
<sequence length="630" mass="69545">MLLFPPENRAGESQWVGGSPGRQSIGARPDRDCVTRTERGLLCWYQNGARPAVLVPERSEACCAGTRTERGLLVPERSEACWYQNGARPAGTRTERGLLVPGSFPRSPGTGDVDADDVMTKEEQIFLLHRAQAQCEKRLREVLQRPANIVESDRGWASAAPGRPRKEKAPGKLYPESKDKEAPPGSRRRGRPCLPEWDHILCWPLGAPGEVVAVPCPDYIYDFNHKGHAYRRCDRNGSWELVPGHNRTWANYSECEVFDRLGMIYTVGYSVSLASLTVAVLILAYFRRLHCTRNYIHMHLFLSFMLRAVSIFVKDAVLYSGFTLDEAERLTEEELRAIAQAPPPPATAAPAGYVSAPLAAPPSASSESRTLSPAPCHPALGLPAIFVAVWVGVRATLANTGRPWRLSPLTPQLNFILFINIVRVLATKLRETNAGRCDTRQQYRKLLKSTLVLMPLFGVHYIVFMATPYTEVSGALWQVQMHYEMLFNSFQGFFVAIIYCFCNGEVQAEIRKSWSRWTLALDFKRKARSGSSSYSYGPMVSHTSVTNVGSRAGLGLPLSPRLLPAATTNGHPQLPGHTKPGAPALQTSPPAAAMSKDTGFLNGSCSGLDEEASAPERPPALLQEEWETVM</sequence>
<comment type="similarity">
    <text evidence="2">Belongs to the G-protein coupled receptor 2 family.</text>
</comment>
<evidence type="ECO:0000313" key="23">
    <source>
        <dbReference type="Proteomes" id="UP001177744"/>
    </source>
</evidence>
<feature type="transmembrane region" description="Helical" evidence="19">
    <location>
        <begin position="379"/>
        <end position="397"/>
    </location>
</feature>
<evidence type="ECO:0000313" key="22">
    <source>
        <dbReference type="EMBL" id="KAK1332749.1"/>
    </source>
</evidence>
<dbReference type="PROSITE" id="PS50261">
    <property type="entry name" value="G_PROTEIN_RECEP_F2_4"/>
    <property type="match status" value="1"/>
</dbReference>
<keyword evidence="12" id="KW-0325">Glycoprotein</keyword>
<evidence type="ECO:0000256" key="18">
    <source>
        <dbReference type="SAM" id="MobiDB-lite"/>
    </source>
</evidence>
<feature type="transmembrane region" description="Helical" evidence="19">
    <location>
        <begin position="263"/>
        <end position="286"/>
    </location>
</feature>
<feature type="transmembrane region" description="Helical" evidence="19">
    <location>
        <begin position="486"/>
        <end position="506"/>
    </location>
</feature>
<evidence type="ECO:0000256" key="5">
    <source>
        <dbReference type="ARBA" id="ARBA00022692"/>
    </source>
</evidence>
<dbReference type="AlphaFoldDB" id="A0AA40HKA0"/>
<feature type="region of interest" description="Disordered" evidence="18">
    <location>
        <begin position="152"/>
        <end position="189"/>
    </location>
</feature>
<dbReference type="Gene3D" id="4.10.1240.10">
    <property type="entry name" value="GPCR, family 2, extracellular hormone receptor domain"/>
    <property type="match status" value="1"/>
</dbReference>
<gene>
    <name evidence="22" type="ORF">QTO34_007432</name>
</gene>
<keyword evidence="6" id="KW-0732">Signal</keyword>
<dbReference type="GO" id="GO:0007189">
    <property type="term" value="P:adenylate cyclase-activating G protein-coupled receptor signaling pathway"/>
    <property type="evidence" value="ECO:0007669"/>
    <property type="project" value="TreeGrafter"/>
</dbReference>
<evidence type="ECO:0000256" key="10">
    <source>
        <dbReference type="ARBA" id="ARBA00023157"/>
    </source>
</evidence>
<dbReference type="InterPro" id="IPR036445">
    <property type="entry name" value="GPCR_2_extracell_dom_sf"/>
</dbReference>
<comment type="subunit">
    <text evidence="17">Homodimer in the absence of bound ligand. Peptide hormone binding leads to dissociation of the homodimer.</text>
</comment>
<dbReference type="GO" id="GO:0006874">
    <property type="term" value="P:intracellular calcium ion homeostasis"/>
    <property type="evidence" value="ECO:0007669"/>
    <property type="project" value="TreeGrafter"/>
</dbReference>